<keyword evidence="9" id="KW-0482">Metalloprotease</keyword>
<dbReference type="GO" id="GO:0004177">
    <property type="term" value="F:aminopeptidase activity"/>
    <property type="evidence" value="ECO:0007669"/>
    <property type="project" value="UniProtKB-KW"/>
</dbReference>
<comment type="cofactor">
    <cofactor evidence="2">
        <name>Mg(2+)</name>
        <dbReference type="ChEBI" id="CHEBI:18420"/>
    </cofactor>
</comment>
<dbReference type="GO" id="GO:0046872">
    <property type="term" value="F:metal ion binding"/>
    <property type="evidence" value="ECO:0007669"/>
    <property type="project" value="UniProtKB-KW"/>
</dbReference>
<organism evidence="10">
    <name type="scientific">Halalkalibacterium halodurans</name>
    <name type="common">Bacillus halodurans</name>
    <dbReference type="NCBI Taxonomy" id="86665"/>
    <lineage>
        <taxon>Bacteria</taxon>
        <taxon>Bacillati</taxon>
        <taxon>Bacillota</taxon>
        <taxon>Bacilli</taxon>
        <taxon>Bacillales</taxon>
        <taxon>Bacillaceae</taxon>
        <taxon>Halalkalibacterium (ex Joshi et al. 2022)</taxon>
    </lineage>
</organism>
<dbReference type="RefSeq" id="WP_053431039.1">
    <property type="nucleotide sequence ID" value="NZ_CP040441.1"/>
</dbReference>
<keyword evidence="7" id="KW-0479">Metal-binding</keyword>
<dbReference type="PRINTS" id="PR00919">
    <property type="entry name" value="THERMOPTASE"/>
</dbReference>
<protein>
    <submittedName>
        <fullName evidence="10">Peptidase M29</fullName>
    </submittedName>
</protein>
<dbReference type="GO" id="GO:0008237">
    <property type="term" value="F:metallopeptidase activity"/>
    <property type="evidence" value="ECO:0007669"/>
    <property type="project" value="UniProtKB-KW"/>
</dbReference>
<evidence type="ECO:0000256" key="8">
    <source>
        <dbReference type="ARBA" id="ARBA00022801"/>
    </source>
</evidence>
<comment type="cofactor">
    <cofactor evidence="1">
        <name>Co(2+)</name>
        <dbReference type="ChEBI" id="CHEBI:48828"/>
    </cofactor>
</comment>
<comment type="similarity">
    <text evidence="4">Belongs to the peptidase M29 family.</text>
</comment>
<evidence type="ECO:0000256" key="9">
    <source>
        <dbReference type="ARBA" id="ARBA00023049"/>
    </source>
</evidence>
<keyword evidence="6" id="KW-0645">Protease</keyword>
<gene>
    <name evidence="10" type="ORF">AMD02_08635</name>
</gene>
<evidence type="ECO:0000256" key="6">
    <source>
        <dbReference type="ARBA" id="ARBA00022670"/>
    </source>
</evidence>
<sequence>MTTFQENLEKYAELAVKVGVNIQPGQTLVIRTPISALELVRLVAKKAYEAGAKNVHVEWSDEELTRTKFHLAPDEAFHEYPAWIAKGFEELAENGAAFLSITGQDPDLLKDADPERVANLNKAGGKALKTFRSYIMADKVSWSIVAAPSEGWAKKIFPDESKDRAVEKLWEAIFAATRTDQADPVAAWKNHLKTLDEKMNELNKRRYHALHYKAPGTDLTIELPDTHLWVSGGSTNKDGVDFVANIPTEEVFTAAKKTGVNGTVTNTKPLNYGGTLIDQFTLTFKDGKVVDFTAEQGYETLKRLLDTDEGARYIGEVALVPHQSPISETDLIFYNTLFDENASNHLAIGTAYAFNIEGGKEMSEEELEQAGINTSITHVDFMIGSSEMDIDGITKDGKREPVFRKGNWAF</sequence>
<accession>A0A4Y7X1Q7</accession>
<dbReference type="EMBL" id="LILD01000001">
    <property type="protein sequence ID" value="KOO38924.1"/>
    <property type="molecule type" value="Genomic_DNA"/>
</dbReference>
<dbReference type="PANTHER" id="PTHR34448">
    <property type="entry name" value="AMINOPEPTIDASE"/>
    <property type="match status" value="1"/>
</dbReference>
<evidence type="ECO:0000256" key="4">
    <source>
        <dbReference type="ARBA" id="ARBA00008236"/>
    </source>
</evidence>
<evidence type="ECO:0000313" key="10">
    <source>
        <dbReference type="EMBL" id="KOO38924.1"/>
    </source>
</evidence>
<dbReference type="Pfam" id="PF02073">
    <property type="entry name" value="Peptidase_M29"/>
    <property type="match status" value="1"/>
</dbReference>
<keyword evidence="5" id="KW-0031">Aminopeptidase</keyword>
<evidence type="ECO:0000256" key="5">
    <source>
        <dbReference type="ARBA" id="ARBA00022438"/>
    </source>
</evidence>
<accession>A0A0M0KJG3</accession>
<comment type="caution">
    <text evidence="10">The sequence shown here is derived from an EMBL/GenBank/DDBJ whole genome shotgun (WGS) entry which is preliminary data.</text>
</comment>
<evidence type="ECO:0000256" key="7">
    <source>
        <dbReference type="ARBA" id="ARBA00022723"/>
    </source>
</evidence>
<dbReference type="InterPro" id="IPR000787">
    <property type="entry name" value="Peptidase_M29"/>
</dbReference>
<evidence type="ECO:0000256" key="2">
    <source>
        <dbReference type="ARBA" id="ARBA00001946"/>
    </source>
</evidence>
<dbReference type="Gene3D" id="3.40.1830.10">
    <property type="entry name" value="Thermophilic metalloprotease (M29)"/>
    <property type="match status" value="1"/>
</dbReference>
<dbReference type="PATRIC" id="fig|136160.3.peg.2065"/>
<dbReference type="AlphaFoldDB" id="A0A0M0KJG3"/>
<dbReference type="SUPFAM" id="SSF144052">
    <property type="entry name" value="Thermophilic metalloprotease-like"/>
    <property type="match status" value="1"/>
</dbReference>
<dbReference type="GO" id="GO:0006508">
    <property type="term" value="P:proteolysis"/>
    <property type="evidence" value="ECO:0007669"/>
    <property type="project" value="UniProtKB-KW"/>
</dbReference>
<evidence type="ECO:0000256" key="3">
    <source>
        <dbReference type="ARBA" id="ARBA00001947"/>
    </source>
</evidence>
<dbReference type="InterPro" id="IPR052170">
    <property type="entry name" value="M29_Exopeptidase"/>
</dbReference>
<dbReference type="PANTHER" id="PTHR34448:SF3">
    <property type="entry name" value="AMINOPEPTIDASE AMPS"/>
    <property type="match status" value="1"/>
</dbReference>
<name>A0A0M0KJG3_ALKHA</name>
<proteinExistence type="inferred from homology"/>
<reference evidence="10" key="1">
    <citation type="submission" date="2015-08" db="EMBL/GenBank/DDBJ databases">
        <title>Complete DNA Sequence of Pseudomonas syringae pv. actinidiae, the Causal Agent of Kiwifruit Canker Disease.</title>
        <authorList>
            <person name="Rikkerink E.H.A."/>
            <person name="Fineran P.C."/>
        </authorList>
    </citation>
    <scope>NUCLEOTIDE SEQUENCE</scope>
    <source>
        <strain evidence="10">DSM 13666</strain>
    </source>
</reference>
<dbReference type="GeneID" id="87597787"/>
<keyword evidence="8" id="KW-0378">Hydrolase</keyword>
<comment type="cofactor">
    <cofactor evidence="3">
        <name>Zn(2+)</name>
        <dbReference type="ChEBI" id="CHEBI:29105"/>
    </cofactor>
</comment>
<dbReference type="InterPro" id="IPR035097">
    <property type="entry name" value="M29_N-terminal"/>
</dbReference>
<evidence type="ECO:0000256" key="1">
    <source>
        <dbReference type="ARBA" id="ARBA00001941"/>
    </source>
</evidence>